<dbReference type="CDD" id="cd02149">
    <property type="entry name" value="NfsB-like"/>
    <property type="match status" value="1"/>
</dbReference>
<proteinExistence type="inferred from homology"/>
<dbReference type="InterPro" id="IPR000415">
    <property type="entry name" value="Nitroreductase-like"/>
</dbReference>
<dbReference type="GO" id="GO:0016491">
    <property type="term" value="F:oxidoreductase activity"/>
    <property type="evidence" value="ECO:0007669"/>
    <property type="project" value="UniProtKB-KW"/>
</dbReference>
<comment type="similarity">
    <text evidence="2">Belongs to the nitroreductase family.</text>
</comment>
<name>A0A5S5DMJ3_9SPHI</name>
<dbReference type="SUPFAM" id="SSF55469">
    <property type="entry name" value="FMN-dependent nitroreductase-like"/>
    <property type="match status" value="1"/>
</dbReference>
<dbReference type="AlphaFoldDB" id="A0A5S5DMJ3"/>
<dbReference type="Gene3D" id="3.40.109.10">
    <property type="entry name" value="NADH Oxidase"/>
    <property type="match status" value="1"/>
</dbReference>
<accession>A0A5S5DMJ3</accession>
<evidence type="ECO:0000256" key="5">
    <source>
        <dbReference type="ARBA" id="ARBA00022857"/>
    </source>
</evidence>
<feature type="domain" description="Nitroreductase" evidence="7">
    <location>
        <begin position="8"/>
        <end position="184"/>
    </location>
</feature>
<keyword evidence="3" id="KW-0285">Flavoprotein</keyword>
<evidence type="ECO:0000256" key="1">
    <source>
        <dbReference type="ARBA" id="ARBA00001917"/>
    </source>
</evidence>
<dbReference type="InterPro" id="IPR029479">
    <property type="entry name" value="Nitroreductase"/>
</dbReference>
<organism evidence="8 9">
    <name type="scientific">Sphingobacterium allocomposti</name>
    <dbReference type="NCBI Taxonomy" id="415956"/>
    <lineage>
        <taxon>Bacteria</taxon>
        <taxon>Pseudomonadati</taxon>
        <taxon>Bacteroidota</taxon>
        <taxon>Sphingobacteriia</taxon>
        <taxon>Sphingobacteriales</taxon>
        <taxon>Sphingobacteriaceae</taxon>
        <taxon>Sphingobacterium</taxon>
    </lineage>
</organism>
<gene>
    <name evidence="8" type="ORF">BC792_1037</name>
</gene>
<keyword evidence="6" id="KW-0560">Oxidoreductase</keyword>
<dbReference type="Proteomes" id="UP000325105">
    <property type="component" value="Unassembled WGS sequence"/>
</dbReference>
<protein>
    <submittedName>
        <fullName evidence="8">Nitroreductase</fullName>
    </submittedName>
</protein>
<keyword evidence="9" id="KW-1185">Reference proteome</keyword>
<evidence type="ECO:0000256" key="6">
    <source>
        <dbReference type="ARBA" id="ARBA00023002"/>
    </source>
</evidence>
<comment type="caution">
    <text evidence="8">The sequence shown here is derived from an EMBL/GenBank/DDBJ whole genome shotgun (WGS) entry which is preliminary data.</text>
</comment>
<evidence type="ECO:0000256" key="4">
    <source>
        <dbReference type="ARBA" id="ARBA00022643"/>
    </source>
</evidence>
<dbReference type="RefSeq" id="WP_148907493.1">
    <property type="nucleotide sequence ID" value="NZ_VNHX01000003.1"/>
</dbReference>
<keyword evidence="5" id="KW-0521">NADP</keyword>
<dbReference type="PANTHER" id="PTHR43673">
    <property type="entry name" value="NAD(P)H NITROREDUCTASE YDGI-RELATED"/>
    <property type="match status" value="1"/>
</dbReference>
<sequence>MTILKDLQWRYATKKMNGNSVPQEKVDYILEAARLAPSSSGLQPYKIIVVTDKVLLEKIKGVAYNQSQIVDCSHLLIWASWDGYTNDRVTAVFNEMMDERNLPHSTMDTYKQTIMDRFENYGREYQAHHAAKQAYISLGIAMAAAAEQKVDATPMEGFLEDKLDKLLNLEGTGYTSAVILPLGYRDEANDWLVKMPKYRTPKERFVTEVTINDANPDVDPMTESLEGIITPK</sequence>
<evidence type="ECO:0000256" key="3">
    <source>
        <dbReference type="ARBA" id="ARBA00022630"/>
    </source>
</evidence>
<dbReference type="PANTHER" id="PTHR43673:SF2">
    <property type="entry name" value="NITROREDUCTASE"/>
    <property type="match status" value="1"/>
</dbReference>
<evidence type="ECO:0000259" key="7">
    <source>
        <dbReference type="Pfam" id="PF00881"/>
    </source>
</evidence>
<dbReference type="InterPro" id="IPR033878">
    <property type="entry name" value="NfsB-like"/>
</dbReference>
<evidence type="ECO:0000313" key="8">
    <source>
        <dbReference type="EMBL" id="TYP97081.1"/>
    </source>
</evidence>
<evidence type="ECO:0000256" key="2">
    <source>
        <dbReference type="ARBA" id="ARBA00007118"/>
    </source>
</evidence>
<reference evidence="8 9" key="1">
    <citation type="submission" date="2019-07" db="EMBL/GenBank/DDBJ databases">
        <title>Genomic Encyclopedia of Archaeal and Bacterial Type Strains, Phase II (KMG-II): from individual species to whole genera.</title>
        <authorList>
            <person name="Goeker M."/>
        </authorList>
    </citation>
    <scope>NUCLEOTIDE SEQUENCE [LARGE SCALE GENOMIC DNA]</scope>
    <source>
        <strain evidence="8 9">DSM 18850</strain>
    </source>
</reference>
<dbReference type="EMBL" id="VNHX01000003">
    <property type="protein sequence ID" value="TYP97081.1"/>
    <property type="molecule type" value="Genomic_DNA"/>
</dbReference>
<keyword evidence="4" id="KW-0288">FMN</keyword>
<comment type="cofactor">
    <cofactor evidence="1">
        <name>FMN</name>
        <dbReference type="ChEBI" id="CHEBI:58210"/>
    </cofactor>
</comment>
<dbReference type="OrthoDB" id="9809288at2"/>
<dbReference type="Pfam" id="PF00881">
    <property type="entry name" value="Nitroreductase"/>
    <property type="match status" value="1"/>
</dbReference>
<evidence type="ECO:0000313" key="9">
    <source>
        <dbReference type="Proteomes" id="UP000325105"/>
    </source>
</evidence>